<sequence length="139" mass="15609">MNIDIRITGEPLGLADCLDIVSDTACGGINTFIGTVRDHTKGRKVTRLEYECYESMALKEIRKICGEALSRYGVKNILVHHRVGVLIPGDVAVIVIVSDGHREQLFDSCRYIIDNLKQKVPIWKKEIYEDGEAWVSAHP</sequence>
<dbReference type="SUPFAM" id="SSF54690">
    <property type="entry name" value="Molybdopterin synthase subunit MoaE"/>
    <property type="match status" value="1"/>
</dbReference>
<evidence type="ECO:0000256" key="9">
    <source>
        <dbReference type="ARBA" id="ARBA00030781"/>
    </source>
</evidence>
<dbReference type="PANTHER" id="PTHR23404">
    <property type="entry name" value="MOLYBDOPTERIN SYNTHASE RELATED"/>
    <property type="match status" value="1"/>
</dbReference>
<evidence type="ECO:0000313" key="13">
    <source>
        <dbReference type="Proteomes" id="UP000220133"/>
    </source>
</evidence>
<dbReference type="GO" id="GO:0006777">
    <property type="term" value="P:Mo-molybdopterin cofactor biosynthetic process"/>
    <property type="evidence" value="ECO:0007669"/>
    <property type="project" value="UniProtKB-KW"/>
</dbReference>
<dbReference type="KEGG" id="cbae:COR50_18065"/>
<dbReference type="Gene3D" id="3.90.1170.40">
    <property type="entry name" value="Molybdopterin biosynthesis MoaE subunit"/>
    <property type="match status" value="1"/>
</dbReference>
<evidence type="ECO:0000256" key="2">
    <source>
        <dbReference type="ARBA" id="ARBA00005426"/>
    </source>
</evidence>
<proteinExistence type="inferred from homology"/>
<organism evidence="12 13">
    <name type="scientific">Chitinophaga caeni</name>
    <dbReference type="NCBI Taxonomy" id="2029983"/>
    <lineage>
        <taxon>Bacteria</taxon>
        <taxon>Pseudomonadati</taxon>
        <taxon>Bacteroidota</taxon>
        <taxon>Chitinophagia</taxon>
        <taxon>Chitinophagales</taxon>
        <taxon>Chitinophagaceae</taxon>
        <taxon>Chitinophaga</taxon>
    </lineage>
</organism>
<evidence type="ECO:0000313" key="12">
    <source>
        <dbReference type="EMBL" id="ATL48919.1"/>
    </source>
</evidence>
<dbReference type="Proteomes" id="UP000220133">
    <property type="component" value="Chromosome"/>
</dbReference>
<protein>
    <recommendedName>
        <fullName evidence="4">Molybdopterin synthase catalytic subunit</fullName>
        <ecNumber evidence="3">2.8.1.12</ecNumber>
    </recommendedName>
    <alternativeName>
        <fullName evidence="9">MPT synthase subunit 2</fullName>
    </alternativeName>
    <alternativeName>
        <fullName evidence="7">Molybdenum cofactor biosynthesis protein E</fullName>
    </alternativeName>
    <alternativeName>
        <fullName evidence="8">Molybdopterin-converting factor large subunit</fullName>
    </alternativeName>
    <alternativeName>
        <fullName evidence="10">Molybdopterin-converting factor subunit 2</fullName>
    </alternativeName>
</protein>
<dbReference type="GO" id="GO:0030366">
    <property type="term" value="F:molybdopterin synthase activity"/>
    <property type="evidence" value="ECO:0007669"/>
    <property type="project" value="UniProtKB-EC"/>
</dbReference>
<evidence type="ECO:0000256" key="10">
    <source>
        <dbReference type="ARBA" id="ARBA00032474"/>
    </source>
</evidence>
<evidence type="ECO:0000256" key="8">
    <source>
        <dbReference type="ARBA" id="ARBA00030407"/>
    </source>
</evidence>
<keyword evidence="13" id="KW-1185">Reference proteome</keyword>
<reference evidence="12 13" key="1">
    <citation type="submission" date="2017-10" db="EMBL/GenBank/DDBJ databases">
        <title>Paenichitinophaga pekingensis gen. nov., sp. nov., isolated from activated sludge.</title>
        <authorList>
            <person name="Jin D."/>
            <person name="Kong X."/>
            <person name="Deng Y."/>
            <person name="Bai Z."/>
        </authorList>
    </citation>
    <scope>NUCLEOTIDE SEQUENCE [LARGE SCALE GENOMIC DNA]</scope>
    <source>
        <strain evidence="12 13">13</strain>
    </source>
</reference>
<keyword evidence="5" id="KW-0501">Molybdenum cofactor biosynthesis</keyword>
<evidence type="ECO:0000256" key="3">
    <source>
        <dbReference type="ARBA" id="ARBA00011950"/>
    </source>
</evidence>
<dbReference type="EC" id="2.8.1.12" evidence="3"/>
<dbReference type="Pfam" id="PF02391">
    <property type="entry name" value="MoaE"/>
    <property type="match status" value="1"/>
</dbReference>
<dbReference type="OrthoDB" id="9803224at2"/>
<accession>A0A291QY15</accession>
<evidence type="ECO:0000256" key="7">
    <source>
        <dbReference type="ARBA" id="ARBA00029745"/>
    </source>
</evidence>
<dbReference type="EMBL" id="CP023777">
    <property type="protein sequence ID" value="ATL48919.1"/>
    <property type="molecule type" value="Genomic_DNA"/>
</dbReference>
<comment type="catalytic activity">
    <reaction evidence="11">
        <text>2 [molybdopterin-synthase sulfur-carrier protein]-C-terminal-Gly-aminoethanethioate + cyclic pyranopterin phosphate + H2O = molybdopterin + 2 [molybdopterin-synthase sulfur-carrier protein]-C-terminal Gly-Gly + 2 H(+)</text>
        <dbReference type="Rhea" id="RHEA:26333"/>
        <dbReference type="Rhea" id="RHEA-COMP:12202"/>
        <dbReference type="Rhea" id="RHEA-COMP:19907"/>
        <dbReference type="ChEBI" id="CHEBI:15377"/>
        <dbReference type="ChEBI" id="CHEBI:15378"/>
        <dbReference type="ChEBI" id="CHEBI:58698"/>
        <dbReference type="ChEBI" id="CHEBI:59648"/>
        <dbReference type="ChEBI" id="CHEBI:90778"/>
        <dbReference type="ChEBI" id="CHEBI:232372"/>
        <dbReference type="EC" id="2.8.1.12"/>
    </reaction>
</comment>
<gene>
    <name evidence="12" type="ORF">COR50_18065</name>
</gene>
<dbReference type="CDD" id="cd00756">
    <property type="entry name" value="MoaE"/>
    <property type="match status" value="1"/>
</dbReference>
<dbReference type="AlphaFoldDB" id="A0A291QY15"/>
<name>A0A291QY15_9BACT</name>
<evidence type="ECO:0000256" key="6">
    <source>
        <dbReference type="ARBA" id="ARBA00026066"/>
    </source>
</evidence>
<evidence type="ECO:0000256" key="1">
    <source>
        <dbReference type="ARBA" id="ARBA00005046"/>
    </source>
</evidence>
<comment type="similarity">
    <text evidence="2">Belongs to the MoaE family.</text>
</comment>
<dbReference type="RefSeq" id="WP_098195288.1">
    <property type="nucleotide sequence ID" value="NZ_CP023777.1"/>
</dbReference>
<comment type="pathway">
    <text evidence="1">Cofactor biosynthesis; molybdopterin biosynthesis.</text>
</comment>
<evidence type="ECO:0000256" key="4">
    <source>
        <dbReference type="ARBA" id="ARBA00013858"/>
    </source>
</evidence>
<evidence type="ECO:0000256" key="11">
    <source>
        <dbReference type="ARBA" id="ARBA00049878"/>
    </source>
</evidence>
<dbReference type="InterPro" id="IPR003448">
    <property type="entry name" value="Mopterin_biosynth_MoaE"/>
</dbReference>
<dbReference type="InterPro" id="IPR036563">
    <property type="entry name" value="MoaE_sf"/>
</dbReference>
<evidence type="ECO:0000256" key="5">
    <source>
        <dbReference type="ARBA" id="ARBA00023150"/>
    </source>
</evidence>
<comment type="subunit">
    <text evidence="6">Heterotetramer of 2 MoaD subunits and 2 MoaE subunits. Also stable as homodimer. The enzyme changes between these two forms during catalysis.</text>
</comment>